<evidence type="ECO:0000313" key="9">
    <source>
        <dbReference type="Proteomes" id="UP000257109"/>
    </source>
</evidence>
<accession>A0A371F4F7</accession>
<evidence type="ECO:0000256" key="5">
    <source>
        <dbReference type="ARBA" id="ARBA00022801"/>
    </source>
</evidence>
<keyword evidence="1" id="KW-0808">Transferase</keyword>
<keyword evidence="2" id="KW-0548">Nucleotidyltransferase</keyword>
<dbReference type="Pfam" id="PF17917">
    <property type="entry name" value="RT_RNaseH"/>
    <property type="match status" value="1"/>
</dbReference>
<evidence type="ECO:0000259" key="7">
    <source>
        <dbReference type="Pfam" id="PF17917"/>
    </source>
</evidence>
<sequence>MPRSLQKGQAIFRGASRPYPSNTRQALYLTVLKESMGGMLGQQETFGKEQAIYCLSKNSQNANRVWASKRLRHYMLAHSTSLIAKTDPLKYIFEKPVLIGRIPRWQMALFEYNIVYTNQKAIKDEQIMVTEETNVEAKSNEWRLWFDGASNLLANGDRGSAGVRRRPILCFLGHVGLQLRQQHGRIQGMCHGNHNGS</sequence>
<feature type="domain" description="Reverse transcriptase RNase H-like" evidence="7">
    <location>
        <begin position="27"/>
        <end position="112"/>
    </location>
</feature>
<dbReference type="InterPro" id="IPR041373">
    <property type="entry name" value="RT_RNaseH"/>
</dbReference>
<protein>
    <recommendedName>
        <fullName evidence="7">Reverse transcriptase RNase H-like domain-containing protein</fullName>
    </recommendedName>
</protein>
<dbReference type="GO" id="GO:0003964">
    <property type="term" value="F:RNA-directed DNA polymerase activity"/>
    <property type="evidence" value="ECO:0007669"/>
    <property type="project" value="UniProtKB-KW"/>
</dbReference>
<keyword evidence="9" id="KW-1185">Reference proteome</keyword>
<comment type="caution">
    <text evidence="8">The sequence shown here is derived from an EMBL/GenBank/DDBJ whole genome shotgun (WGS) entry which is preliminary data.</text>
</comment>
<keyword evidence="6" id="KW-0695">RNA-directed DNA polymerase</keyword>
<reference evidence="8" key="1">
    <citation type="submission" date="2018-05" db="EMBL/GenBank/DDBJ databases">
        <title>Draft genome of Mucuna pruriens seed.</title>
        <authorList>
            <person name="Nnadi N.E."/>
            <person name="Vos R."/>
            <person name="Hasami M.H."/>
            <person name="Devisetty U.K."/>
            <person name="Aguiy J.C."/>
        </authorList>
    </citation>
    <scope>NUCLEOTIDE SEQUENCE [LARGE SCALE GENOMIC DNA]</scope>
    <source>
        <strain evidence="8">JCA_2017</strain>
    </source>
</reference>
<dbReference type="PANTHER" id="PTHR48475:SF1">
    <property type="entry name" value="RNASE H TYPE-1 DOMAIN-CONTAINING PROTEIN"/>
    <property type="match status" value="1"/>
</dbReference>
<evidence type="ECO:0000256" key="6">
    <source>
        <dbReference type="ARBA" id="ARBA00022918"/>
    </source>
</evidence>
<keyword evidence="3" id="KW-0540">Nuclease</keyword>
<dbReference type="GO" id="GO:0004519">
    <property type="term" value="F:endonuclease activity"/>
    <property type="evidence" value="ECO:0007669"/>
    <property type="project" value="UniProtKB-KW"/>
</dbReference>
<organism evidence="8 9">
    <name type="scientific">Mucuna pruriens</name>
    <name type="common">Velvet bean</name>
    <name type="synonym">Dolichos pruriens</name>
    <dbReference type="NCBI Taxonomy" id="157652"/>
    <lineage>
        <taxon>Eukaryota</taxon>
        <taxon>Viridiplantae</taxon>
        <taxon>Streptophyta</taxon>
        <taxon>Embryophyta</taxon>
        <taxon>Tracheophyta</taxon>
        <taxon>Spermatophyta</taxon>
        <taxon>Magnoliopsida</taxon>
        <taxon>eudicotyledons</taxon>
        <taxon>Gunneridae</taxon>
        <taxon>Pentapetalae</taxon>
        <taxon>rosids</taxon>
        <taxon>fabids</taxon>
        <taxon>Fabales</taxon>
        <taxon>Fabaceae</taxon>
        <taxon>Papilionoideae</taxon>
        <taxon>50 kb inversion clade</taxon>
        <taxon>NPAAA clade</taxon>
        <taxon>indigoferoid/millettioid clade</taxon>
        <taxon>Phaseoleae</taxon>
        <taxon>Mucuna</taxon>
    </lineage>
</organism>
<evidence type="ECO:0000256" key="2">
    <source>
        <dbReference type="ARBA" id="ARBA00022695"/>
    </source>
</evidence>
<keyword evidence="5" id="KW-0378">Hydrolase</keyword>
<proteinExistence type="predicted"/>
<name>A0A371F4F7_MUCPR</name>
<dbReference type="EMBL" id="QJKJ01010684">
    <property type="protein sequence ID" value="RDX73023.1"/>
    <property type="molecule type" value="Genomic_DNA"/>
</dbReference>
<evidence type="ECO:0000313" key="8">
    <source>
        <dbReference type="EMBL" id="RDX73023.1"/>
    </source>
</evidence>
<dbReference type="PANTHER" id="PTHR48475">
    <property type="entry name" value="RIBONUCLEASE H"/>
    <property type="match status" value="1"/>
</dbReference>
<dbReference type="Proteomes" id="UP000257109">
    <property type="component" value="Unassembled WGS sequence"/>
</dbReference>
<evidence type="ECO:0000256" key="4">
    <source>
        <dbReference type="ARBA" id="ARBA00022759"/>
    </source>
</evidence>
<dbReference type="GO" id="GO:0016787">
    <property type="term" value="F:hydrolase activity"/>
    <property type="evidence" value="ECO:0007669"/>
    <property type="project" value="UniProtKB-KW"/>
</dbReference>
<dbReference type="OrthoDB" id="1730907at2759"/>
<dbReference type="AlphaFoldDB" id="A0A371F4F7"/>
<gene>
    <name evidence="8" type="ORF">CR513_47426</name>
</gene>
<evidence type="ECO:0000256" key="1">
    <source>
        <dbReference type="ARBA" id="ARBA00022679"/>
    </source>
</evidence>
<keyword evidence="4" id="KW-0255">Endonuclease</keyword>
<feature type="non-terminal residue" evidence="8">
    <location>
        <position position="1"/>
    </location>
</feature>
<evidence type="ECO:0000256" key="3">
    <source>
        <dbReference type="ARBA" id="ARBA00022722"/>
    </source>
</evidence>